<reference evidence="1" key="1">
    <citation type="submission" date="2022-04" db="EMBL/GenBank/DDBJ databases">
        <title>Jade perch genome.</title>
        <authorList>
            <person name="Chao B."/>
        </authorList>
    </citation>
    <scope>NUCLEOTIDE SEQUENCE</scope>
    <source>
        <strain evidence="1">CB-2022</strain>
    </source>
</reference>
<name>A0ACB8WSE6_9TELE</name>
<sequence>MEEKALEVYDVIRSIRDPEKPNTLEELDVVTEKCVEVQELGEDEYLIIIKFSPTVPHCSLATLIASDGRIANDVNDLPLLTSEAAALFAIQTQDIRAAQQEDPAIKEAVSLKLNAWAPNEEEKRAMGRQTRRLLYEWNKLEVDNGILYQKTEQRRQLALPEQLKPLLLKSLHNDMGHVGADKVIHLARERFYWPYMQQDIKDYVTKRCGCIKQKRPNVPQRARMGSITTSVPFELVSIDFLHLEPSKGGYEYILVIIDHFTHFAQAYPTRNKLGKTAAESFTMIKDVSLRIVCSKDYNNWRELNVRQATNCGGCDMNLMYRLVSSSRRSLNDSCYGGESQQLQVPRGSHQQGPDLDSPH</sequence>
<dbReference type="Proteomes" id="UP000831701">
    <property type="component" value="Chromosome 6"/>
</dbReference>
<comment type="caution">
    <text evidence="1">The sequence shown here is derived from an EMBL/GenBank/DDBJ whole genome shotgun (WGS) entry which is preliminary data.</text>
</comment>
<protein>
    <submittedName>
        <fullName evidence="1">Uncharacterized protein</fullName>
    </submittedName>
</protein>
<dbReference type="EMBL" id="CM041536">
    <property type="protein sequence ID" value="KAI3370679.1"/>
    <property type="molecule type" value="Genomic_DNA"/>
</dbReference>
<proteinExistence type="predicted"/>
<organism evidence="1 2">
    <name type="scientific">Scortum barcoo</name>
    <name type="common">barcoo grunter</name>
    <dbReference type="NCBI Taxonomy" id="214431"/>
    <lineage>
        <taxon>Eukaryota</taxon>
        <taxon>Metazoa</taxon>
        <taxon>Chordata</taxon>
        <taxon>Craniata</taxon>
        <taxon>Vertebrata</taxon>
        <taxon>Euteleostomi</taxon>
        <taxon>Actinopterygii</taxon>
        <taxon>Neopterygii</taxon>
        <taxon>Teleostei</taxon>
        <taxon>Neoteleostei</taxon>
        <taxon>Acanthomorphata</taxon>
        <taxon>Eupercaria</taxon>
        <taxon>Centrarchiformes</taxon>
        <taxon>Terapontoidei</taxon>
        <taxon>Terapontidae</taxon>
        <taxon>Scortum</taxon>
    </lineage>
</organism>
<evidence type="ECO:0000313" key="1">
    <source>
        <dbReference type="EMBL" id="KAI3370679.1"/>
    </source>
</evidence>
<gene>
    <name evidence="1" type="ORF">L3Q82_007093</name>
</gene>
<evidence type="ECO:0000313" key="2">
    <source>
        <dbReference type="Proteomes" id="UP000831701"/>
    </source>
</evidence>
<keyword evidence="2" id="KW-1185">Reference proteome</keyword>
<accession>A0ACB8WSE6</accession>